<sequence length="157" mass="16095">MSEDQQNSAGGQYFPAPPFRNALLTLEPPEVDEFDIDVRFGEITGGYAAPSPRLPQDAQTDGDGCLPTGGKGAGGTCNTADNTCQGTCAGLNTCPQTQCGNTCAATCAATCPNTCHATCANTCGNTCQATCANTCEDTCGVCPTEAQTHCFTCRCNL</sequence>
<accession>A0A927RCN6</accession>
<dbReference type="RefSeq" id="WP_192753520.1">
    <property type="nucleotide sequence ID" value="NZ_BAABJL010000131.1"/>
</dbReference>
<dbReference type="EMBL" id="JADBEM010000001">
    <property type="protein sequence ID" value="MBE1610099.1"/>
    <property type="molecule type" value="Genomic_DNA"/>
</dbReference>
<dbReference type="Proteomes" id="UP000638648">
    <property type="component" value="Unassembled WGS sequence"/>
</dbReference>
<keyword evidence="2" id="KW-1185">Reference proteome</keyword>
<gene>
    <name evidence="1" type="ORF">HEB94_006947</name>
</gene>
<evidence type="ECO:0000313" key="1">
    <source>
        <dbReference type="EMBL" id="MBE1610099.1"/>
    </source>
</evidence>
<proteinExistence type="predicted"/>
<dbReference type="AlphaFoldDB" id="A0A927RCN6"/>
<name>A0A927RCN6_9ACTN</name>
<protein>
    <submittedName>
        <fullName evidence="1">Uncharacterized protein</fullName>
    </submittedName>
</protein>
<reference evidence="1" key="1">
    <citation type="submission" date="2020-10" db="EMBL/GenBank/DDBJ databases">
        <title>Sequencing the genomes of 1000 actinobacteria strains.</title>
        <authorList>
            <person name="Klenk H.-P."/>
        </authorList>
    </citation>
    <scope>NUCLEOTIDE SEQUENCE</scope>
    <source>
        <strain evidence="1">DSM 45354</strain>
    </source>
</reference>
<organism evidence="1 2">
    <name type="scientific">Actinopolymorpha pittospori</name>
    <dbReference type="NCBI Taxonomy" id="648752"/>
    <lineage>
        <taxon>Bacteria</taxon>
        <taxon>Bacillati</taxon>
        <taxon>Actinomycetota</taxon>
        <taxon>Actinomycetes</taxon>
        <taxon>Propionibacteriales</taxon>
        <taxon>Actinopolymorphaceae</taxon>
        <taxon>Actinopolymorpha</taxon>
    </lineage>
</organism>
<comment type="caution">
    <text evidence="1">The sequence shown here is derived from an EMBL/GenBank/DDBJ whole genome shotgun (WGS) entry which is preliminary data.</text>
</comment>
<evidence type="ECO:0000313" key="2">
    <source>
        <dbReference type="Proteomes" id="UP000638648"/>
    </source>
</evidence>